<dbReference type="PANTHER" id="PTHR35580">
    <property type="entry name" value="CELL SURFACE GLYCOPROTEIN (S-LAYER PROTEIN)-LIKE PROTEIN"/>
    <property type="match status" value="1"/>
</dbReference>
<evidence type="ECO:0000313" key="2">
    <source>
        <dbReference type="Proteomes" id="UP000050454"/>
    </source>
</evidence>
<organism evidence="1 2">
    <name type="scientific">Jiulongibacter sediminis</name>
    <dbReference type="NCBI Taxonomy" id="1605367"/>
    <lineage>
        <taxon>Bacteria</taxon>
        <taxon>Pseudomonadati</taxon>
        <taxon>Bacteroidota</taxon>
        <taxon>Cytophagia</taxon>
        <taxon>Cytophagales</taxon>
        <taxon>Leadbetterellaceae</taxon>
        <taxon>Jiulongibacter</taxon>
    </lineage>
</organism>
<dbReference type="RefSeq" id="WP_055149565.1">
    <property type="nucleotide sequence ID" value="NZ_JXSZ01000011.1"/>
</dbReference>
<dbReference type="OrthoDB" id="1524003at2"/>
<reference evidence="1 2" key="1">
    <citation type="submission" date="2015-07" db="EMBL/GenBank/DDBJ databases">
        <title>The draft genome sequence of Leadbetterella sp. JN14-9.</title>
        <authorList>
            <person name="Liu Y."/>
            <person name="Du J."/>
            <person name="Shao Z."/>
        </authorList>
    </citation>
    <scope>NUCLEOTIDE SEQUENCE [LARGE SCALE GENOMIC DNA]</scope>
    <source>
        <strain evidence="1 2">JN14-9</strain>
    </source>
</reference>
<dbReference type="EMBL" id="LGTQ01000011">
    <property type="protein sequence ID" value="KPM47393.1"/>
    <property type="molecule type" value="Genomic_DNA"/>
</dbReference>
<accession>A0A0P7BQA4</accession>
<name>A0A0P7BQA4_9BACT</name>
<sequence>MNKILYLLLFILSFGGGICQNIQMSPNGLVLPKVNMKTLEQSQIAQEGMMVYDSCFHLPRFYDGKNWSFGRGEADNHEVVSRFLQFKATSGHSLSVEVLKNDFQGNIYFYGRKEEGTVQYENLSKTCPPNNYLHTIGKLDKYGNMLWWYSFFTAQDFCVIYDLAADSQGNVFAVGRIAEPVSFDGFTTINPSGNSMGFILKINSSGQYGWSKLIQNGPLSQVEVFADDNLIVGGSFSGNLTFESVNLQSSTQTAFVFKTDGSGTPTYSRTFSASTSAALQALSVNLYDWAVAVDFEGNYQFGFQTIPSDSVDIFVTAFDVSDQISLFKKIGGSGIQNARHLLLSDSKLLIDGRFEDNFTVDSYAYQFGVNGNYSGFFIVLERSNATLTDRLVIQPEQENENAWFYHIAHDFFGNFYISYRVNGSGVLHTVDNSELYENIPSGYGILKFKLPFNHPIEPVYLRKTEQFVWPQGLIAHGFYKGAFMSLSTNTPSNYWLPVDGFDFTNPKYSNSSFIRHYYENY</sequence>
<gene>
    <name evidence="1" type="ORF">AFM12_14660</name>
</gene>
<dbReference type="STRING" id="1605367.AFM12_14660"/>
<evidence type="ECO:0000313" key="1">
    <source>
        <dbReference type="EMBL" id="KPM47393.1"/>
    </source>
</evidence>
<comment type="caution">
    <text evidence="1">The sequence shown here is derived from an EMBL/GenBank/DDBJ whole genome shotgun (WGS) entry which is preliminary data.</text>
</comment>
<protein>
    <submittedName>
        <fullName evidence="1">Uncharacterized protein</fullName>
    </submittedName>
</protein>
<proteinExistence type="predicted"/>
<dbReference type="InterPro" id="IPR052918">
    <property type="entry name" value="Motility_Chemotaxis_Reg"/>
</dbReference>
<keyword evidence="2" id="KW-1185">Reference proteome</keyword>
<dbReference type="AlphaFoldDB" id="A0A0P7BQA4"/>
<dbReference type="Proteomes" id="UP000050454">
    <property type="component" value="Unassembled WGS sequence"/>
</dbReference>
<dbReference type="PANTHER" id="PTHR35580:SF1">
    <property type="entry name" value="PHYTASE-LIKE DOMAIN-CONTAINING PROTEIN"/>
    <property type="match status" value="1"/>
</dbReference>